<dbReference type="InterPro" id="IPR032828">
    <property type="entry name" value="PolyA_RNA-bd"/>
</dbReference>
<gene>
    <name evidence="13" type="ORF">BDZ31_002052</name>
</gene>
<dbReference type="Pfam" id="PF01743">
    <property type="entry name" value="PolyA_pol"/>
    <property type="match status" value="2"/>
</dbReference>
<dbReference type="GO" id="GO:0046872">
    <property type="term" value="F:metal ion binding"/>
    <property type="evidence" value="ECO:0007669"/>
    <property type="project" value="UniProtKB-KW"/>
</dbReference>
<dbReference type="Pfam" id="PF01966">
    <property type="entry name" value="HD"/>
    <property type="match status" value="1"/>
</dbReference>
<evidence type="ECO:0000313" key="14">
    <source>
        <dbReference type="Proteomes" id="UP000585272"/>
    </source>
</evidence>
<keyword evidence="9" id="KW-0460">Magnesium</keyword>
<dbReference type="RefSeq" id="WP_183341677.1">
    <property type="nucleotide sequence ID" value="NZ_JACHNU010000002.1"/>
</dbReference>
<dbReference type="InterPro" id="IPR006675">
    <property type="entry name" value="HDIG_dom"/>
</dbReference>
<dbReference type="GO" id="GO:0008033">
    <property type="term" value="P:tRNA processing"/>
    <property type="evidence" value="ECO:0007669"/>
    <property type="project" value="UniProtKB-KW"/>
</dbReference>
<keyword evidence="8" id="KW-0547">Nucleotide-binding</keyword>
<evidence type="ECO:0000256" key="6">
    <source>
        <dbReference type="ARBA" id="ARBA00022695"/>
    </source>
</evidence>
<evidence type="ECO:0000256" key="2">
    <source>
        <dbReference type="ARBA" id="ARBA00007265"/>
    </source>
</evidence>
<keyword evidence="4 11" id="KW-0808">Transferase</keyword>
<organism evidence="13 14">
    <name type="scientific">Conexibacter arvalis</name>
    <dbReference type="NCBI Taxonomy" id="912552"/>
    <lineage>
        <taxon>Bacteria</taxon>
        <taxon>Bacillati</taxon>
        <taxon>Actinomycetota</taxon>
        <taxon>Thermoleophilia</taxon>
        <taxon>Solirubrobacterales</taxon>
        <taxon>Conexibacteraceae</taxon>
        <taxon>Conexibacter</taxon>
    </lineage>
</organism>
<comment type="caution">
    <text evidence="13">The sequence shown here is derived from an EMBL/GenBank/DDBJ whole genome shotgun (WGS) entry which is preliminary data.</text>
</comment>
<dbReference type="InterPro" id="IPR006674">
    <property type="entry name" value="HD_domain"/>
</dbReference>
<dbReference type="NCBIfam" id="TIGR00277">
    <property type="entry name" value="HDIG"/>
    <property type="match status" value="1"/>
</dbReference>
<comment type="similarity">
    <text evidence="2 11">Belongs to the tRNA nucleotidyltransferase/poly(A) polymerase family.</text>
</comment>
<evidence type="ECO:0000256" key="4">
    <source>
        <dbReference type="ARBA" id="ARBA00022679"/>
    </source>
</evidence>
<accession>A0A840ICA4</accession>
<evidence type="ECO:0000259" key="12">
    <source>
        <dbReference type="PROSITE" id="PS51831"/>
    </source>
</evidence>
<sequence>MSGASGDPLALARDALRGAPAWLVGGAVRDRILGRATNDLDLAVGGDVEAAARALGRAARAAVFPLSEAFGAWRVVGRGGGWQADLAPLGGETIADDLAQRDFTVNAIAEPLAGGEPIDPTGGVADLAARRLRMVAPSAFASDPLRVMRLPRFACELALEPEPGTRAAAAKEAARLRDVAQERVFAELRRVIGAPDPLHGLGLMQEIGATAAVLPELEALRGVEQSRYHHLDVHDHTLAVLAETVAIERDPAALFGADHGTALSELLAQPFSDELTRGTALRFGALLHDIAKPQTRGELEGGRVTFFDHDRQGAELSRAILTRLRTSERLRAHVAALALHHLRLGFLVHERPLSRRQVHGYLRRCQPVEVDVSLLSVADRLATRGRKSEEAIAKHLDLARELIGPALAWEAGDRPSPLIRGDELADALGIARGPLLGELLGELEAAQYAGEVATREEAVDHARRVLDERARVAEG</sequence>
<keyword evidence="6" id="KW-0548">Nucleotidyltransferase</keyword>
<evidence type="ECO:0000256" key="3">
    <source>
        <dbReference type="ARBA" id="ARBA00022555"/>
    </source>
</evidence>
<keyword evidence="10 11" id="KW-0694">RNA-binding</keyword>
<evidence type="ECO:0000256" key="7">
    <source>
        <dbReference type="ARBA" id="ARBA00022723"/>
    </source>
</evidence>
<protein>
    <submittedName>
        <fullName evidence="13">Putative nucleotidyltransferase with HDIG domain</fullName>
    </submittedName>
</protein>
<dbReference type="Gene3D" id="1.10.3090.10">
    <property type="entry name" value="cca-adding enzyme, domain 2"/>
    <property type="match status" value="1"/>
</dbReference>
<evidence type="ECO:0000313" key="13">
    <source>
        <dbReference type="EMBL" id="MBB4662466.1"/>
    </source>
</evidence>
<dbReference type="InterPro" id="IPR043519">
    <property type="entry name" value="NT_sf"/>
</dbReference>
<evidence type="ECO:0000256" key="11">
    <source>
        <dbReference type="RuleBase" id="RU003953"/>
    </source>
</evidence>
<feature type="domain" description="HD" evidence="12">
    <location>
        <begin position="233"/>
        <end position="384"/>
    </location>
</feature>
<evidence type="ECO:0000256" key="1">
    <source>
        <dbReference type="ARBA" id="ARBA00001946"/>
    </source>
</evidence>
<dbReference type="InterPro" id="IPR003607">
    <property type="entry name" value="HD/PDEase_dom"/>
</dbReference>
<dbReference type="CDD" id="cd00077">
    <property type="entry name" value="HDc"/>
    <property type="match status" value="1"/>
</dbReference>
<keyword evidence="3" id="KW-0820">tRNA-binding</keyword>
<dbReference type="InterPro" id="IPR050124">
    <property type="entry name" value="tRNA_CCA-adding_enzyme"/>
</dbReference>
<reference evidence="13 14" key="1">
    <citation type="submission" date="2020-08" db="EMBL/GenBank/DDBJ databases">
        <title>Genomic Encyclopedia of Archaeal and Bacterial Type Strains, Phase II (KMG-II): from individual species to whole genera.</title>
        <authorList>
            <person name="Goeker M."/>
        </authorList>
    </citation>
    <scope>NUCLEOTIDE SEQUENCE [LARGE SCALE GENOMIC DNA]</scope>
    <source>
        <strain evidence="13 14">DSM 23288</strain>
    </source>
</reference>
<evidence type="ECO:0000256" key="8">
    <source>
        <dbReference type="ARBA" id="ARBA00022741"/>
    </source>
</evidence>
<dbReference type="InterPro" id="IPR002646">
    <property type="entry name" value="PolA_pol_head_dom"/>
</dbReference>
<dbReference type="Gene3D" id="3.30.460.10">
    <property type="entry name" value="Beta Polymerase, domain 2"/>
    <property type="match status" value="1"/>
</dbReference>
<dbReference type="PANTHER" id="PTHR47545">
    <property type="entry name" value="MULTIFUNCTIONAL CCA PROTEIN"/>
    <property type="match status" value="1"/>
</dbReference>
<dbReference type="Pfam" id="PF12627">
    <property type="entry name" value="PolyA_pol_RNAbd"/>
    <property type="match status" value="1"/>
</dbReference>
<dbReference type="GO" id="GO:0000166">
    <property type="term" value="F:nucleotide binding"/>
    <property type="evidence" value="ECO:0007669"/>
    <property type="project" value="UniProtKB-KW"/>
</dbReference>
<evidence type="ECO:0000256" key="5">
    <source>
        <dbReference type="ARBA" id="ARBA00022694"/>
    </source>
</evidence>
<keyword evidence="7" id="KW-0479">Metal-binding</keyword>
<evidence type="ECO:0000256" key="10">
    <source>
        <dbReference type="ARBA" id="ARBA00022884"/>
    </source>
</evidence>
<dbReference type="Proteomes" id="UP000585272">
    <property type="component" value="Unassembled WGS sequence"/>
</dbReference>
<name>A0A840ICA4_9ACTN</name>
<comment type="cofactor">
    <cofactor evidence="1">
        <name>Mg(2+)</name>
        <dbReference type="ChEBI" id="CHEBI:18420"/>
    </cofactor>
</comment>
<dbReference type="GO" id="GO:0016779">
    <property type="term" value="F:nucleotidyltransferase activity"/>
    <property type="evidence" value="ECO:0007669"/>
    <property type="project" value="UniProtKB-KW"/>
</dbReference>
<dbReference type="GO" id="GO:0000049">
    <property type="term" value="F:tRNA binding"/>
    <property type="evidence" value="ECO:0007669"/>
    <property type="project" value="UniProtKB-KW"/>
</dbReference>
<dbReference type="EMBL" id="JACHNU010000002">
    <property type="protein sequence ID" value="MBB4662466.1"/>
    <property type="molecule type" value="Genomic_DNA"/>
</dbReference>
<dbReference type="PROSITE" id="PS51831">
    <property type="entry name" value="HD"/>
    <property type="match status" value="1"/>
</dbReference>
<dbReference type="SUPFAM" id="SSF81301">
    <property type="entry name" value="Nucleotidyltransferase"/>
    <property type="match status" value="1"/>
</dbReference>
<dbReference type="AlphaFoldDB" id="A0A840ICA4"/>
<evidence type="ECO:0000256" key="9">
    <source>
        <dbReference type="ARBA" id="ARBA00022842"/>
    </source>
</evidence>
<dbReference type="SUPFAM" id="SSF81891">
    <property type="entry name" value="Poly A polymerase C-terminal region-like"/>
    <property type="match status" value="1"/>
</dbReference>
<keyword evidence="14" id="KW-1185">Reference proteome</keyword>
<dbReference type="PANTHER" id="PTHR47545:SF2">
    <property type="entry name" value="CC-ADDING TRNA NUCLEOTIDYLTRANSFERASE"/>
    <property type="match status" value="1"/>
</dbReference>
<keyword evidence="5" id="KW-0819">tRNA processing</keyword>
<proteinExistence type="inferred from homology"/>